<name>A0A8J3IJ16_9CHLR</name>
<dbReference type="RefSeq" id="WP_220207046.1">
    <property type="nucleotide sequence ID" value="NZ_BNJK01000001.1"/>
</dbReference>
<keyword evidence="2" id="KW-0238">DNA-binding</keyword>
<dbReference type="InterPro" id="IPR036388">
    <property type="entry name" value="WH-like_DNA-bd_sf"/>
</dbReference>
<evidence type="ECO:0000256" key="3">
    <source>
        <dbReference type="ARBA" id="ARBA00023163"/>
    </source>
</evidence>
<dbReference type="InterPro" id="IPR028978">
    <property type="entry name" value="Chorismate_lyase_/UTRA_dom_sf"/>
</dbReference>
<keyword evidence="3" id="KW-0804">Transcription</keyword>
<dbReference type="Gene3D" id="1.10.10.10">
    <property type="entry name" value="Winged helix-like DNA-binding domain superfamily/Winged helix DNA-binding domain"/>
    <property type="match status" value="1"/>
</dbReference>
<feature type="domain" description="HTH gntR-type" evidence="5">
    <location>
        <begin position="18"/>
        <end position="86"/>
    </location>
</feature>
<dbReference type="InterPro" id="IPR000524">
    <property type="entry name" value="Tscrpt_reg_HTH_GntR"/>
</dbReference>
<evidence type="ECO:0000256" key="1">
    <source>
        <dbReference type="ARBA" id="ARBA00023015"/>
    </source>
</evidence>
<evidence type="ECO:0000256" key="4">
    <source>
        <dbReference type="SAM" id="MobiDB-lite"/>
    </source>
</evidence>
<comment type="caution">
    <text evidence="6">The sequence shown here is derived from an EMBL/GenBank/DDBJ whole genome shotgun (WGS) entry which is preliminary data.</text>
</comment>
<organism evidence="6 7">
    <name type="scientific">Reticulibacter mediterranei</name>
    <dbReference type="NCBI Taxonomy" id="2778369"/>
    <lineage>
        <taxon>Bacteria</taxon>
        <taxon>Bacillati</taxon>
        <taxon>Chloroflexota</taxon>
        <taxon>Ktedonobacteria</taxon>
        <taxon>Ktedonobacterales</taxon>
        <taxon>Reticulibacteraceae</taxon>
        <taxon>Reticulibacter</taxon>
    </lineage>
</organism>
<dbReference type="GO" id="GO:0003677">
    <property type="term" value="F:DNA binding"/>
    <property type="evidence" value="ECO:0007669"/>
    <property type="project" value="UniProtKB-KW"/>
</dbReference>
<proteinExistence type="predicted"/>
<dbReference type="PANTHER" id="PTHR44846:SF1">
    <property type="entry name" value="MANNOSYL-D-GLYCERATE TRANSPORT_METABOLISM SYSTEM REPRESSOR MNGR-RELATED"/>
    <property type="match status" value="1"/>
</dbReference>
<dbReference type="SMART" id="SM00866">
    <property type="entry name" value="UTRA"/>
    <property type="match status" value="1"/>
</dbReference>
<dbReference type="SUPFAM" id="SSF46785">
    <property type="entry name" value="Winged helix' DNA-binding domain"/>
    <property type="match status" value="1"/>
</dbReference>
<dbReference type="InterPro" id="IPR011663">
    <property type="entry name" value="UTRA"/>
</dbReference>
<dbReference type="GO" id="GO:0003700">
    <property type="term" value="F:DNA-binding transcription factor activity"/>
    <property type="evidence" value="ECO:0007669"/>
    <property type="project" value="InterPro"/>
</dbReference>
<dbReference type="PROSITE" id="PS50949">
    <property type="entry name" value="HTH_GNTR"/>
    <property type="match status" value="1"/>
</dbReference>
<dbReference type="GO" id="GO:0045892">
    <property type="term" value="P:negative regulation of DNA-templated transcription"/>
    <property type="evidence" value="ECO:0007669"/>
    <property type="project" value="TreeGrafter"/>
</dbReference>
<dbReference type="InterPro" id="IPR036390">
    <property type="entry name" value="WH_DNA-bd_sf"/>
</dbReference>
<gene>
    <name evidence="6" type="ORF">KSF_064670</name>
</gene>
<keyword evidence="7" id="KW-1185">Reference proteome</keyword>
<dbReference type="CDD" id="cd07377">
    <property type="entry name" value="WHTH_GntR"/>
    <property type="match status" value="1"/>
</dbReference>
<dbReference type="Gene3D" id="3.40.1410.10">
    <property type="entry name" value="Chorismate lyase-like"/>
    <property type="match status" value="1"/>
</dbReference>
<evidence type="ECO:0000313" key="7">
    <source>
        <dbReference type="Proteomes" id="UP000597444"/>
    </source>
</evidence>
<feature type="region of interest" description="Disordered" evidence="4">
    <location>
        <begin position="252"/>
        <end position="271"/>
    </location>
</feature>
<evidence type="ECO:0000259" key="5">
    <source>
        <dbReference type="PROSITE" id="PS50949"/>
    </source>
</evidence>
<dbReference type="SMART" id="SM00345">
    <property type="entry name" value="HTH_GNTR"/>
    <property type="match status" value="1"/>
</dbReference>
<dbReference type="FunFam" id="1.10.10.10:FF:000079">
    <property type="entry name" value="GntR family transcriptional regulator"/>
    <property type="match status" value="1"/>
</dbReference>
<evidence type="ECO:0000256" key="2">
    <source>
        <dbReference type="ARBA" id="ARBA00023125"/>
    </source>
</evidence>
<dbReference type="Pfam" id="PF00392">
    <property type="entry name" value="GntR"/>
    <property type="match status" value="1"/>
</dbReference>
<sequence>MESMISRARGGGSQSSPVPKYFQLRETLLERINAGRWPAGTAIPTEPELCKEFGVSRITVRRAISDLVHEGKLYTIQGKGTFIARPKLDERFVQRAFGFYEDMELQGQQLTTQILLQEVLPAPEVAATHLEIPVGSLVHILIRLRSVQDEKILVSTTYIPEALCPDLVNDELSSVSLYRWLQTRYGLTVARAERNLEAVSAREREARLLDIPLHSPLLRLESVVYLPNGKPLEYSNTLHRGDRTRVHISFVPSEDGQLQPTSSHLTDKQAE</sequence>
<keyword evidence="1" id="KW-0805">Transcription regulation</keyword>
<accession>A0A8J3IJ16</accession>
<dbReference type="EMBL" id="BNJK01000001">
    <property type="protein sequence ID" value="GHO96419.1"/>
    <property type="molecule type" value="Genomic_DNA"/>
</dbReference>
<dbReference type="Pfam" id="PF07702">
    <property type="entry name" value="UTRA"/>
    <property type="match status" value="1"/>
</dbReference>
<dbReference type="AlphaFoldDB" id="A0A8J3IJ16"/>
<dbReference type="SUPFAM" id="SSF64288">
    <property type="entry name" value="Chorismate lyase-like"/>
    <property type="match status" value="1"/>
</dbReference>
<dbReference type="Proteomes" id="UP000597444">
    <property type="component" value="Unassembled WGS sequence"/>
</dbReference>
<dbReference type="PRINTS" id="PR00035">
    <property type="entry name" value="HTHGNTR"/>
</dbReference>
<dbReference type="InterPro" id="IPR050679">
    <property type="entry name" value="Bact_HTH_transcr_reg"/>
</dbReference>
<reference evidence="6" key="1">
    <citation type="submission" date="2020-10" db="EMBL/GenBank/DDBJ databases">
        <title>Taxonomic study of unclassified bacteria belonging to the class Ktedonobacteria.</title>
        <authorList>
            <person name="Yabe S."/>
            <person name="Wang C.M."/>
            <person name="Zheng Y."/>
            <person name="Sakai Y."/>
            <person name="Cavaletti L."/>
            <person name="Monciardini P."/>
            <person name="Donadio S."/>
        </authorList>
    </citation>
    <scope>NUCLEOTIDE SEQUENCE</scope>
    <source>
        <strain evidence="6">ID150040</strain>
    </source>
</reference>
<evidence type="ECO:0000313" key="6">
    <source>
        <dbReference type="EMBL" id="GHO96419.1"/>
    </source>
</evidence>
<protein>
    <submittedName>
        <fullName evidence="6">GntR family transcriptional regulator</fullName>
    </submittedName>
</protein>
<dbReference type="PANTHER" id="PTHR44846">
    <property type="entry name" value="MANNOSYL-D-GLYCERATE TRANSPORT/METABOLISM SYSTEM REPRESSOR MNGR-RELATED"/>
    <property type="match status" value="1"/>
</dbReference>